<dbReference type="PANTHER" id="PTHR43685">
    <property type="entry name" value="GLYCOSYLTRANSFERASE"/>
    <property type="match status" value="1"/>
</dbReference>
<dbReference type="SUPFAM" id="SSF53448">
    <property type="entry name" value="Nucleotide-diphospho-sugar transferases"/>
    <property type="match status" value="1"/>
</dbReference>
<proteinExistence type="predicted"/>
<keyword evidence="3" id="KW-1185">Reference proteome</keyword>
<dbReference type="STRING" id="218140.BPSY_0386"/>
<dbReference type="InterPro" id="IPR001173">
    <property type="entry name" value="Glyco_trans_2-like"/>
</dbReference>
<evidence type="ECO:0000313" key="2">
    <source>
        <dbReference type="EMBL" id="KFI83290.1"/>
    </source>
</evidence>
<comment type="caution">
    <text evidence="2">The sequence shown here is derived from an EMBL/GenBank/DDBJ whole genome shotgun (WGS) entry which is preliminary data.</text>
</comment>
<dbReference type="GO" id="GO:0016740">
    <property type="term" value="F:transferase activity"/>
    <property type="evidence" value="ECO:0007669"/>
    <property type="project" value="UniProtKB-KW"/>
</dbReference>
<evidence type="ECO:0000259" key="1">
    <source>
        <dbReference type="Pfam" id="PF00535"/>
    </source>
</evidence>
<dbReference type="OrthoDB" id="9771846at2"/>
<dbReference type="AlphaFoldDB" id="A0A087CJ40"/>
<accession>A0A087CJ40</accession>
<feature type="domain" description="Glycosyltransferase 2-like" evidence="1">
    <location>
        <begin position="10"/>
        <end position="127"/>
    </location>
</feature>
<dbReference type="Proteomes" id="UP000029050">
    <property type="component" value="Unassembled WGS sequence"/>
</dbReference>
<dbReference type="GeneID" id="98299597"/>
<protein>
    <submittedName>
        <fullName evidence="2">Glycosyl transferase, family 2</fullName>
    </submittedName>
</protein>
<keyword evidence="2" id="KW-0808">Transferase</keyword>
<dbReference type="RefSeq" id="WP_157809766.1">
    <property type="nucleotide sequence ID" value="NZ_JGZI01000007.1"/>
</dbReference>
<name>A0A087CJ40_9BIFI</name>
<dbReference type="eggNOG" id="COG1216">
    <property type="taxonomic scope" value="Bacteria"/>
</dbReference>
<dbReference type="PANTHER" id="PTHR43685:SF2">
    <property type="entry name" value="GLYCOSYLTRANSFERASE 2-LIKE DOMAIN-CONTAINING PROTEIN"/>
    <property type="match status" value="1"/>
</dbReference>
<dbReference type="EMBL" id="JGZI01000007">
    <property type="protein sequence ID" value="KFI83290.1"/>
    <property type="molecule type" value="Genomic_DNA"/>
</dbReference>
<sequence length="301" mass="34921">MIPTKICAGIVSYNPELASFQENLRAVRGQVPLVILVDNNSTNSSEVKSLANQFPDIQLMQNTENVGLAVALNQIVRRSVELGYTHVLLLDQDSLVSPNILAEFSRYIDEMCAILSPLIIDRNKLERIVQPKTPSESVTRPITSGSLINTSIWIELGGFDSTFFIEFIDYEYAERCIESGYKVLRVNTTTLLQEGGHAEPCRIISGITRNSSGKLCFKHPYRYNYRPERYYYRFRNNLYFLRRYGISRNSFRHECLLFMKNLIHDSLLEQNRLANWKHIIRGIRDGATEYQERRDWAHWNE</sequence>
<dbReference type="InterPro" id="IPR050834">
    <property type="entry name" value="Glycosyltransf_2"/>
</dbReference>
<dbReference type="Gene3D" id="3.90.550.10">
    <property type="entry name" value="Spore Coat Polysaccharide Biosynthesis Protein SpsA, Chain A"/>
    <property type="match status" value="1"/>
</dbReference>
<evidence type="ECO:0000313" key="3">
    <source>
        <dbReference type="Proteomes" id="UP000029050"/>
    </source>
</evidence>
<dbReference type="Pfam" id="PF00535">
    <property type="entry name" value="Glycos_transf_2"/>
    <property type="match status" value="1"/>
</dbReference>
<reference evidence="2 3" key="1">
    <citation type="submission" date="2014-03" db="EMBL/GenBank/DDBJ databases">
        <title>Genomics of Bifidobacteria.</title>
        <authorList>
            <person name="Ventura M."/>
            <person name="Milani C."/>
            <person name="Lugli G.A."/>
        </authorList>
    </citation>
    <scope>NUCLEOTIDE SEQUENCE [LARGE SCALE GENOMIC DNA]</scope>
    <source>
        <strain evidence="2 3">LMG 21775</strain>
    </source>
</reference>
<dbReference type="InterPro" id="IPR029044">
    <property type="entry name" value="Nucleotide-diphossugar_trans"/>
</dbReference>
<gene>
    <name evidence="2" type="ORF">BPSY_0386</name>
</gene>
<organism evidence="2 3">
    <name type="scientific">Bifidobacterium psychraerophilum</name>
    <dbReference type="NCBI Taxonomy" id="218140"/>
    <lineage>
        <taxon>Bacteria</taxon>
        <taxon>Bacillati</taxon>
        <taxon>Actinomycetota</taxon>
        <taxon>Actinomycetes</taxon>
        <taxon>Bifidobacteriales</taxon>
        <taxon>Bifidobacteriaceae</taxon>
        <taxon>Bifidobacterium</taxon>
    </lineage>
</organism>